<sequence length="83" mass="9170">MQKAVVFSQDTAGIRMCTGIQYTSITVILEKSWDTYGIKIKIKIKPFVNNMRTSHSLVQNINSISNNSSSLAQLTTKTSCNVA</sequence>
<dbReference type="AlphaFoldDB" id="A0A5B7J931"/>
<comment type="caution">
    <text evidence="1">The sequence shown here is derived from an EMBL/GenBank/DDBJ whole genome shotgun (WGS) entry which is preliminary data.</text>
</comment>
<evidence type="ECO:0000313" key="2">
    <source>
        <dbReference type="Proteomes" id="UP000324222"/>
    </source>
</evidence>
<dbReference type="EMBL" id="VSRR010092141">
    <property type="protein sequence ID" value="MPC92682.1"/>
    <property type="molecule type" value="Genomic_DNA"/>
</dbReference>
<reference evidence="1 2" key="1">
    <citation type="submission" date="2019-05" db="EMBL/GenBank/DDBJ databases">
        <title>Another draft genome of Portunus trituberculatus and its Hox gene families provides insights of decapod evolution.</title>
        <authorList>
            <person name="Jeong J.-H."/>
            <person name="Song I."/>
            <person name="Kim S."/>
            <person name="Choi T."/>
            <person name="Kim D."/>
            <person name="Ryu S."/>
            <person name="Kim W."/>
        </authorList>
    </citation>
    <scope>NUCLEOTIDE SEQUENCE [LARGE SCALE GENOMIC DNA]</scope>
    <source>
        <tissue evidence="1">Muscle</tissue>
    </source>
</reference>
<proteinExistence type="predicted"/>
<dbReference type="Proteomes" id="UP000324222">
    <property type="component" value="Unassembled WGS sequence"/>
</dbReference>
<accession>A0A5B7J931</accession>
<protein>
    <submittedName>
        <fullName evidence="1">Uncharacterized protein</fullName>
    </submittedName>
</protein>
<gene>
    <name evidence="1" type="ORF">E2C01_087786</name>
</gene>
<organism evidence="1 2">
    <name type="scientific">Portunus trituberculatus</name>
    <name type="common">Swimming crab</name>
    <name type="synonym">Neptunus trituberculatus</name>
    <dbReference type="NCBI Taxonomy" id="210409"/>
    <lineage>
        <taxon>Eukaryota</taxon>
        <taxon>Metazoa</taxon>
        <taxon>Ecdysozoa</taxon>
        <taxon>Arthropoda</taxon>
        <taxon>Crustacea</taxon>
        <taxon>Multicrustacea</taxon>
        <taxon>Malacostraca</taxon>
        <taxon>Eumalacostraca</taxon>
        <taxon>Eucarida</taxon>
        <taxon>Decapoda</taxon>
        <taxon>Pleocyemata</taxon>
        <taxon>Brachyura</taxon>
        <taxon>Eubrachyura</taxon>
        <taxon>Portunoidea</taxon>
        <taxon>Portunidae</taxon>
        <taxon>Portuninae</taxon>
        <taxon>Portunus</taxon>
    </lineage>
</organism>
<name>A0A5B7J931_PORTR</name>
<keyword evidence="2" id="KW-1185">Reference proteome</keyword>
<evidence type="ECO:0000313" key="1">
    <source>
        <dbReference type="EMBL" id="MPC92682.1"/>
    </source>
</evidence>